<feature type="region of interest" description="Disordered" evidence="4">
    <location>
        <begin position="1191"/>
        <end position="1227"/>
    </location>
</feature>
<dbReference type="PROSITE" id="PS50011">
    <property type="entry name" value="PROTEIN_KINASE_DOM"/>
    <property type="match status" value="1"/>
</dbReference>
<feature type="region of interest" description="Disordered" evidence="4">
    <location>
        <begin position="142"/>
        <end position="195"/>
    </location>
</feature>
<keyword evidence="1 3" id="KW-0547">Nucleotide-binding</keyword>
<dbReference type="InterPro" id="IPR000719">
    <property type="entry name" value="Prot_kinase_dom"/>
</dbReference>
<dbReference type="PROSITE" id="PS00107">
    <property type="entry name" value="PROTEIN_KINASE_ATP"/>
    <property type="match status" value="1"/>
</dbReference>
<dbReference type="Pfam" id="PF00069">
    <property type="entry name" value="Pkinase"/>
    <property type="match status" value="1"/>
</dbReference>
<dbReference type="PANTHER" id="PTHR44167">
    <property type="entry name" value="OVARIAN-SPECIFIC SERINE/THREONINE-PROTEIN KINASE LOK-RELATED"/>
    <property type="match status" value="1"/>
</dbReference>
<feature type="compositionally biased region" description="Low complexity" evidence="4">
    <location>
        <begin position="678"/>
        <end position="719"/>
    </location>
</feature>
<evidence type="ECO:0000256" key="4">
    <source>
        <dbReference type="SAM" id="MobiDB-lite"/>
    </source>
</evidence>
<feature type="region of interest" description="Disordered" evidence="4">
    <location>
        <begin position="1"/>
        <end position="41"/>
    </location>
</feature>
<feature type="region of interest" description="Disordered" evidence="4">
    <location>
        <begin position="813"/>
        <end position="859"/>
    </location>
</feature>
<keyword evidence="7" id="KW-1185">Reference proteome</keyword>
<feature type="compositionally biased region" description="Low complexity" evidence="4">
    <location>
        <begin position="96"/>
        <end position="107"/>
    </location>
</feature>
<dbReference type="InterPro" id="IPR011009">
    <property type="entry name" value="Kinase-like_dom_sf"/>
</dbReference>
<dbReference type="RefSeq" id="XP_044542964.1">
    <property type="nucleotide sequence ID" value="XM_044687583.1"/>
</dbReference>
<accession>A0AA88KCF3</accession>
<dbReference type="GO" id="GO:0044773">
    <property type="term" value="P:mitotic DNA damage checkpoint signaling"/>
    <property type="evidence" value="ECO:0007669"/>
    <property type="project" value="TreeGrafter"/>
</dbReference>
<dbReference type="CDD" id="cd14014">
    <property type="entry name" value="STKc_PknB_like"/>
    <property type="match status" value="1"/>
</dbReference>
<feature type="binding site" evidence="3">
    <location>
        <position position="1702"/>
    </location>
    <ligand>
        <name>ATP</name>
        <dbReference type="ChEBI" id="CHEBI:30616"/>
    </ligand>
</feature>
<dbReference type="SMART" id="SM00220">
    <property type="entry name" value="S_TKc"/>
    <property type="match status" value="1"/>
</dbReference>
<reference evidence="6 7" key="1">
    <citation type="journal article" date="2018" name="BMC Genomics">
        <title>The genome of Naegleria lovaniensis, the basis for a comparative approach to unravel pathogenicity factors of the human pathogenic amoeba N. fowleri.</title>
        <authorList>
            <person name="Liechti N."/>
            <person name="Schurch N."/>
            <person name="Bruggmann R."/>
            <person name="Wittwer M."/>
        </authorList>
    </citation>
    <scope>NUCLEOTIDE SEQUENCE [LARGE SCALE GENOMIC DNA]</scope>
    <source>
        <strain evidence="6 7">ATCC 30569</strain>
    </source>
</reference>
<gene>
    <name evidence="6" type="ORF">C9374_011879</name>
</gene>
<feature type="region of interest" description="Disordered" evidence="4">
    <location>
        <begin position="1892"/>
        <end position="1941"/>
    </location>
</feature>
<dbReference type="InterPro" id="IPR017441">
    <property type="entry name" value="Protein_kinase_ATP_BS"/>
</dbReference>
<dbReference type="GO" id="GO:0005524">
    <property type="term" value="F:ATP binding"/>
    <property type="evidence" value="ECO:0007669"/>
    <property type="project" value="UniProtKB-UniRule"/>
</dbReference>
<evidence type="ECO:0000256" key="1">
    <source>
        <dbReference type="ARBA" id="ARBA00022741"/>
    </source>
</evidence>
<comment type="caution">
    <text evidence="6">The sequence shown here is derived from an EMBL/GenBank/DDBJ whole genome shotgun (WGS) entry which is preliminary data.</text>
</comment>
<evidence type="ECO:0000256" key="2">
    <source>
        <dbReference type="ARBA" id="ARBA00022840"/>
    </source>
</evidence>
<protein>
    <recommendedName>
        <fullName evidence="5">Protein kinase domain-containing protein</fullName>
    </recommendedName>
</protein>
<organism evidence="6 7">
    <name type="scientific">Naegleria lovaniensis</name>
    <name type="common">Amoeba</name>
    <dbReference type="NCBI Taxonomy" id="51637"/>
    <lineage>
        <taxon>Eukaryota</taxon>
        <taxon>Discoba</taxon>
        <taxon>Heterolobosea</taxon>
        <taxon>Tetramitia</taxon>
        <taxon>Eutetramitia</taxon>
        <taxon>Vahlkampfiidae</taxon>
        <taxon>Naegleria</taxon>
    </lineage>
</organism>
<feature type="compositionally biased region" description="Low complexity" evidence="4">
    <location>
        <begin position="1209"/>
        <end position="1224"/>
    </location>
</feature>
<dbReference type="PROSITE" id="PS00108">
    <property type="entry name" value="PROTEIN_KINASE_ST"/>
    <property type="match status" value="1"/>
</dbReference>
<dbReference type="GeneID" id="68104333"/>
<evidence type="ECO:0000256" key="3">
    <source>
        <dbReference type="PROSITE-ProRule" id="PRU10141"/>
    </source>
</evidence>
<evidence type="ECO:0000259" key="5">
    <source>
        <dbReference type="PROSITE" id="PS50011"/>
    </source>
</evidence>
<evidence type="ECO:0000313" key="6">
    <source>
        <dbReference type="EMBL" id="KAG2373790.1"/>
    </source>
</evidence>
<keyword evidence="2 3" id="KW-0067">ATP-binding</keyword>
<feature type="compositionally biased region" description="Low complexity" evidence="4">
    <location>
        <begin position="8"/>
        <end position="32"/>
    </location>
</feature>
<feature type="region of interest" description="Disordered" evidence="4">
    <location>
        <begin position="450"/>
        <end position="496"/>
    </location>
</feature>
<evidence type="ECO:0000313" key="7">
    <source>
        <dbReference type="Proteomes" id="UP000816034"/>
    </source>
</evidence>
<feature type="region of interest" description="Disordered" evidence="4">
    <location>
        <begin position="678"/>
        <end position="721"/>
    </location>
</feature>
<feature type="region of interest" description="Disordered" evidence="4">
    <location>
        <begin position="283"/>
        <end position="316"/>
    </location>
</feature>
<dbReference type="Gene3D" id="1.10.510.10">
    <property type="entry name" value="Transferase(Phosphotransferase) domain 1"/>
    <property type="match status" value="1"/>
</dbReference>
<feature type="region of interest" description="Disordered" evidence="4">
    <location>
        <begin position="78"/>
        <end position="119"/>
    </location>
</feature>
<feature type="region of interest" description="Disordered" evidence="4">
    <location>
        <begin position="389"/>
        <end position="421"/>
    </location>
</feature>
<feature type="domain" description="Protein kinase" evidence="5">
    <location>
        <begin position="1671"/>
        <end position="1978"/>
    </location>
</feature>
<feature type="compositionally biased region" description="Low complexity" evidence="4">
    <location>
        <begin position="285"/>
        <end position="313"/>
    </location>
</feature>
<name>A0AA88KCF3_NAELO</name>
<dbReference type="EMBL" id="PYSW02000051">
    <property type="protein sequence ID" value="KAG2373790.1"/>
    <property type="molecule type" value="Genomic_DNA"/>
</dbReference>
<sequence length="1991" mass="222380">MMTPLPPTLTLNTSGSSPSSNRTRTPSTLSSSDQNHGSSGVEFQSMMDSISDIENETSVYVSDGAFIEQLLLSQQHKGLGRASPLNYQRQKRKTSTPKSSSSSTTTSGNHDKKSKGLTSTSSFKDKVFSTIKKGLEQVNAVATTGNTSNNNSNSSNSSNSGSNSNSNSGSSSTTSSSGKNSSDHHSSSSTMNNDNQVSISINDTYQLMVVFDFHLFATGDESIEIHFAMYSLNEARFISESIVISSDSGKNRISLFRDITGSNLLKDELYLVGRAFRKYELGHQNSNSSGSSSTNSSKNLSIHSSNNNNNNNNTDDLDIDTLRRPLAVCAIPFDTESIKELANGHSVTKYCEFYEKTHEKKFTMLHAVIAAQHSGRKLNAKPTYLLEQDDHHAPSCSSNTSSTTTTTNTTNMSSSNSSLLSASNNLENSNDIIDFATLLSGNQKDTSLASLSRKGSMVGTHSPNSMTSLSSTALDSSSGSSSSIGSNSSGSGSNLLSSHSSNHSLVSAASSHDSTLVQSAPTSLYTYTSIGSECKALKDQLNVNLVFYKGDYDVIMKEVPQFQRLFTAKPINWFSINTKNEAKTNYSFLENRCDIYPCLDRATLSSSILKSKNPLIVMRLFEVKNPQTKEGKFIPIYRTNAGGSSMNHSTTKRSNSGLIHTAGGSSHHLLTPIQSSSNFGSSSNLTASPGENGSSSSSPNSYPLGSSFTQQQQDNNNNNMHMNGPFYYSSYVFCKKTNPKYFEPFHIDASHVENFDHLYLYLYVYNVNTTNKSKYELEEQPVLIGYYKFTDQDSLMNFEKMKLIELYKTKSLSHTSSSTSNSNTTTTTTTSGNSNTTTSTSTTTGNTNHSDHHPYSSDSMKTLNRTNTIVTSRTNVLAVLPDLKMSKPEKNNIKMSIIFFISSIPHSHLLQILFLWKQFILKNVSMMELLEQVKKKITYKECVLHAHNLFKSLFSILEFYDEHEEIRNKTLETLFYFIGQYFSKTEQLFEQIVSKIPISEKVYQSILKHLNDRFQESITSLESILKEFNSRSSTEMRSSVGNSTIPDTHYKSLYHAIQSFSLVMILLKKRHFSQEKKKITSSYQKEKQLKEIQEFKEQFHSLVAKLLAIFNLDGKNVPNIAIIKGNLMKSLTVSVFDILHDMLPQSHFSNFLKSFFESTMSITLTEKFNVYSNILKCKCFIHSSGSSSSVGSSGNSSTLNQQQFDHFDGSGSNSSNGGIGNNESMSRTGSSGGILSLSVIHSSAISHVLQQNTRYEIVDVIILKILFPMIRESLKSCLDGTMNQNNTTTTTTTNMNNTTTSISSSNNTQQTLKHYLTLLTQIGRLFEMTLLNLLSENNEEVSIPTQLIMLFEQLCQFGPTLYQLDMSLANESKKYLKEMSNVNSDSSSKSKISLDQLYTNNMELRKKIYSLYYVIIYWCSTLQNFELFNQTMNYLKKNSKDSTSVFTSILLNMINCTLNGGEFGDKSCYPCVNPLVSEIEMFRPFHKKRVKDIFGFLQYLQKQEKEASKNVFVDGNLLIESLCLASFSSILESETRITIFRNMTEYYSTREQVSKFNNTPITPLNVQKFIETLFLIFSSNTSLKQNNNSIITTPTPQRQQRIHYLWNGVNLCVENSSLRIHFQSGQTSHQADIQLVIKIFNQLELKRKNQKLGEAQSPQKKAKKNVLADRYEILKKIGKGGFGSVFKVCDLNSEDKKILAMKILPKEEGNNAEFIQMSKLNHKHILPVYEIFETKLGNYDKWCFTMPFLELGDFQSYLLNLKSNLPIKRILNFMDQMLSCIEYIHGREVYHRDIKPENFLLRTEDEVVLSDFGLSKGDVETVVTKTSIVGTELFQSPELFAGDVKDVSKTDIYGLGCVFYIMITRDFQTTVRISIMSNGGKEIREKLTQTLCGNNNHENNKTTNSNNGNTSSNNNSSNNTSSNNNSSSGSGSSGSGSNTTRQDHASLNIQALIDFVMIMLDKDYEKRPSASVARQVWLEQKIGYKTTTIGQ</sequence>
<dbReference type="GO" id="GO:0004674">
    <property type="term" value="F:protein serine/threonine kinase activity"/>
    <property type="evidence" value="ECO:0007669"/>
    <property type="project" value="TreeGrafter"/>
</dbReference>
<proteinExistence type="predicted"/>
<feature type="compositionally biased region" description="Low complexity" evidence="4">
    <location>
        <begin position="143"/>
        <end position="180"/>
    </location>
</feature>
<dbReference type="SUPFAM" id="SSF56112">
    <property type="entry name" value="Protein kinase-like (PK-like)"/>
    <property type="match status" value="1"/>
</dbReference>
<feature type="compositionally biased region" description="Low complexity" evidence="4">
    <location>
        <begin position="1893"/>
        <end position="1940"/>
    </location>
</feature>
<dbReference type="GO" id="GO:0005634">
    <property type="term" value="C:nucleus"/>
    <property type="evidence" value="ECO:0007669"/>
    <property type="project" value="TreeGrafter"/>
</dbReference>
<dbReference type="PANTHER" id="PTHR44167:SF30">
    <property type="entry name" value="PHOSPHORYLASE KINASE"/>
    <property type="match status" value="1"/>
</dbReference>
<dbReference type="InterPro" id="IPR008271">
    <property type="entry name" value="Ser/Thr_kinase_AS"/>
</dbReference>
<dbReference type="Proteomes" id="UP000816034">
    <property type="component" value="Unassembled WGS sequence"/>
</dbReference>
<feature type="compositionally biased region" description="Low complexity" evidence="4">
    <location>
        <begin position="468"/>
        <end position="496"/>
    </location>
</feature>
<feature type="compositionally biased region" description="Low complexity" evidence="4">
    <location>
        <begin position="813"/>
        <end position="848"/>
    </location>
</feature>
<feature type="compositionally biased region" description="Low complexity" evidence="4">
    <location>
        <begin position="395"/>
        <end position="421"/>
    </location>
</feature>